<dbReference type="Gene3D" id="2.40.420.20">
    <property type="match status" value="1"/>
</dbReference>
<organism evidence="5 6">
    <name type="scientific">Pseudobutyrivibrio xylanivorans</name>
    <dbReference type="NCBI Taxonomy" id="185007"/>
    <lineage>
        <taxon>Bacteria</taxon>
        <taxon>Bacillati</taxon>
        <taxon>Bacillota</taxon>
        <taxon>Clostridia</taxon>
        <taxon>Lachnospirales</taxon>
        <taxon>Lachnospiraceae</taxon>
        <taxon>Pseudobutyrivibrio</taxon>
    </lineage>
</organism>
<reference evidence="6" key="1">
    <citation type="submission" date="2019-08" db="EMBL/GenBank/DDBJ databases">
        <title>Complete Genome Sequence of the Polysaccharide-Degrading Rumen Bacterium Pseudobutyrivibrio xylanivorans MA3014.</title>
        <authorList>
            <person name="Palevich N."/>
            <person name="Maclean P.H."/>
            <person name="Kelly W.J."/>
            <person name="Leahy S.C."/>
            <person name="Rakonjac J."/>
            <person name="Attwood G.T."/>
        </authorList>
    </citation>
    <scope>NUCLEOTIDE SEQUENCE [LARGE SCALE GENOMIC DNA]</scope>
    <source>
        <strain evidence="6">MA3014</strain>
    </source>
</reference>
<dbReference type="InterPro" id="IPR050465">
    <property type="entry name" value="UPF0194_transport"/>
</dbReference>
<evidence type="ECO:0000256" key="3">
    <source>
        <dbReference type="SAM" id="Coils"/>
    </source>
</evidence>
<feature type="transmembrane region" description="Helical" evidence="4">
    <location>
        <begin position="7"/>
        <end position="26"/>
    </location>
</feature>
<evidence type="ECO:0000256" key="1">
    <source>
        <dbReference type="ARBA" id="ARBA00004196"/>
    </source>
</evidence>
<dbReference type="AlphaFoldDB" id="A0A5P6VSP5"/>
<evidence type="ECO:0000256" key="2">
    <source>
        <dbReference type="ARBA" id="ARBA00023054"/>
    </source>
</evidence>
<feature type="coiled-coil region" evidence="3">
    <location>
        <begin position="95"/>
        <end position="129"/>
    </location>
</feature>
<evidence type="ECO:0000313" key="5">
    <source>
        <dbReference type="EMBL" id="QFJ55422.1"/>
    </source>
</evidence>
<dbReference type="RefSeq" id="WP_151624182.1">
    <property type="nucleotide sequence ID" value="NZ_CP043028.1"/>
</dbReference>
<keyword evidence="4" id="KW-0472">Membrane</keyword>
<dbReference type="KEGG" id="pxv:FXF36_11375"/>
<sequence>MSKILRRLLILLVIIGLIVAGLYVGYNYKQGKKVAQVVPLENVAYTNFWGDAIQSYGQVTSEKAQMGYLPKGAEIQSVAVSEGEHVEEGQVILTVKKESKDINNKRLEIQKAEQALKVEQIKMARLENTTPAPEYVYSQDVTKTITYKSAVEYYVKDGENFSYKGEEEFTSGKVAVEYFTPDGKPSQMVIFRKTNATDSEGKAEFHEQTLSAEEDKDLIRTSDKLEPKTLEGSFEYLRSTTYFDYDTGKVVGEINYTLDGEVESERKVPDGMNAKQLAEAIAEEEDAIKKQDINLRKLQYELDTMVNSDDNGQVLATVSGTISKLQTANNFNYNQPFFIITATDNYFISGSIGEFYLDQVNIGDTVSISSWETGNSAEAVITSVSDTPEADGGNFWGGNGNSNSSNYQFKASFDKNAGIEIGSAVDINITPSGQESSGLYIPNYLIKKDAAGSFVMRMNDAGTLEKTYVKIGKSLWGEMTEIKSGITETDCLAFPYGDGAKEGIQCKQVDYFDSVEGGLG</sequence>
<dbReference type="EMBL" id="CP043028">
    <property type="protein sequence ID" value="QFJ55422.1"/>
    <property type="molecule type" value="Genomic_DNA"/>
</dbReference>
<dbReference type="GO" id="GO:0030313">
    <property type="term" value="C:cell envelope"/>
    <property type="evidence" value="ECO:0007669"/>
    <property type="project" value="UniProtKB-SubCell"/>
</dbReference>
<keyword evidence="4" id="KW-0812">Transmembrane</keyword>
<dbReference type="Proteomes" id="UP000327030">
    <property type="component" value="Chromosome 1"/>
</dbReference>
<keyword evidence="2 3" id="KW-0175">Coiled coil</keyword>
<name>A0A5P6VSP5_PSEXY</name>
<evidence type="ECO:0000313" key="6">
    <source>
        <dbReference type="Proteomes" id="UP000327030"/>
    </source>
</evidence>
<feature type="coiled-coil region" evidence="3">
    <location>
        <begin position="274"/>
        <end position="301"/>
    </location>
</feature>
<dbReference type="OrthoDB" id="2047779at2"/>
<dbReference type="PANTHER" id="PTHR32347:SF14">
    <property type="entry name" value="EFFLUX SYSTEM COMPONENT YKNX-RELATED"/>
    <property type="match status" value="1"/>
</dbReference>
<keyword evidence="4" id="KW-1133">Transmembrane helix</keyword>
<protein>
    <submittedName>
        <fullName evidence="5">HlyD family efflux transporter periplasmic adaptor subunit</fullName>
    </submittedName>
</protein>
<accession>A0A5P6VSP5</accession>
<evidence type="ECO:0000256" key="4">
    <source>
        <dbReference type="SAM" id="Phobius"/>
    </source>
</evidence>
<dbReference type="PANTHER" id="PTHR32347">
    <property type="entry name" value="EFFLUX SYSTEM COMPONENT YKNX-RELATED"/>
    <property type="match status" value="1"/>
</dbReference>
<comment type="subcellular location">
    <subcellularLocation>
        <location evidence="1">Cell envelope</location>
    </subcellularLocation>
</comment>
<proteinExistence type="predicted"/>
<gene>
    <name evidence="5" type="ORF">FXF36_11375</name>
</gene>